<dbReference type="SUPFAM" id="SSF51735">
    <property type="entry name" value="NAD(P)-binding Rossmann-fold domains"/>
    <property type="match status" value="1"/>
</dbReference>
<dbReference type="PANTHER" id="PTHR40254:SF1">
    <property type="entry name" value="BLR0577 PROTEIN"/>
    <property type="match status" value="1"/>
</dbReference>
<keyword evidence="1" id="KW-0472">Membrane</keyword>
<reference evidence="3 4" key="2">
    <citation type="submission" date="2018-06" db="EMBL/GenBank/DDBJ databases">
        <title>Metagenomic assembly of (sub)arctic Cyanobacteria and their associated microbiome from non-axenic cultures.</title>
        <authorList>
            <person name="Baurain D."/>
        </authorList>
    </citation>
    <scope>NUCLEOTIDE SEQUENCE [LARGE SCALE GENOMIC DNA]</scope>
    <source>
        <strain evidence="3">ULC129bin1</strain>
    </source>
</reference>
<keyword evidence="1" id="KW-0812">Transmembrane</keyword>
<dbReference type="AlphaFoldDB" id="A0A2W4VQE4"/>
<dbReference type="EMBL" id="QBMC01000167">
    <property type="protein sequence ID" value="PZO11865.1"/>
    <property type="molecule type" value="Genomic_DNA"/>
</dbReference>
<dbReference type="Pfam" id="PF13454">
    <property type="entry name" value="NAD_binding_9"/>
    <property type="match status" value="1"/>
</dbReference>
<dbReference type="PANTHER" id="PTHR40254">
    <property type="entry name" value="BLR0577 PROTEIN"/>
    <property type="match status" value="1"/>
</dbReference>
<dbReference type="Gene3D" id="3.50.50.60">
    <property type="entry name" value="FAD/NAD(P)-binding domain"/>
    <property type="match status" value="1"/>
</dbReference>
<dbReference type="Proteomes" id="UP000249354">
    <property type="component" value="Unassembled WGS sequence"/>
</dbReference>
<accession>A0A2W4VQE4</accession>
<feature type="transmembrane region" description="Helical" evidence="1">
    <location>
        <begin position="21"/>
        <end position="40"/>
    </location>
</feature>
<sequence length="523" mass="58742">MSIYSFLWGFMLTRWRCNLRVRIAIAGAGVSGFATLGYLVEAFKAMPSAGVLIYLLQPPREIHTENLSAPQRDRLIHLKNIGINLSQLFGGGHVYHPVQPSLFTFNGNSAARGFNFVAQRYDTSDYFEWVQANRRLLATLYPDFAPEKGQQRHRDHTLNDIQGTTPRGVYGLYLHAQFLALKAHLPEHIALQIIPEALQTFTQIEQKVTVKTNTQKLSVDYLVQATGHRFAALRSEWVGHVFNAYPCDRYGYNLPPQVTVVGAGPAGIEVALHALHNLNVAQVTLLSRRAQSRLPQVEPTESYECQWFTREKMRLQPTAKNAKALLQQELKVCYQACNLPYPGWDALLKIEDYSTFLENYLQTTNQSPNHPFAHLVRPVMSFYDQVKDLLPAVEQIGVLQLINQVKPLFATQSRPCAELMLAALQAKRLRLMAGEFLPEQVTPTILHLDGTQAHPDGIILATGFVPSIPPFYPQSSDTRCYSVMGTSLSSVHSRAANVASVITRLVRRQTLHVSFVISPDLQM</sequence>
<evidence type="ECO:0000256" key="1">
    <source>
        <dbReference type="SAM" id="Phobius"/>
    </source>
</evidence>
<dbReference type="InterPro" id="IPR038732">
    <property type="entry name" value="HpyO/CreE_NAD-binding"/>
</dbReference>
<evidence type="ECO:0000259" key="2">
    <source>
        <dbReference type="Pfam" id="PF13454"/>
    </source>
</evidence>
<organism evidence="3 4">
    <name type="scientific">Leptolyngbya foveolarum</name>
    <dbReference type="NCBI Taxonomy" id="47253"/>
    <lineage>
        <taxon>Bacteria</taxon>
        <taxon>Bacillati</taxon>
        <taxon>Cyanobacteriota</taxon>
        <taxon>Cyanophyceae</taxon>
        <taxon>Leptolyngbyales</taxon>
        <taxon>Leptolyngbyaceae</taxon>
        <taxon>Leptolyngbya group</taxon>
        <taxon>Leptolyngbya</taxon>
    </lineage>
</organism>
<dbReference type="InterPro" id="IPR036291">
    <property type="entry name" value="NAD(P)-bd_dom_sf"/>
</dbReference>
<dbReference type="SUPFAM" id="SSF51905">
    <property type="entry name" value="FAD/NAD(P)-binding domain"/>
    <property type="match status" value="1"/>
</dbReference>
<evidence type="ECO:0000313" key="4">
    <source>
        <dbReference type="Proteomes" id="UP000249354"/>
    </source>
</evidence>
<protein>
    <recommendedName>
        <fullName evidence="2">FAD-dependent urate hydroxylase HpyO/Asp monooxygenase CreE-like FAD/NAD(P)-binding domain-containing protein</fullName>
    </recommendedName>
</protein>
<name>A0A2W4VQE4_9CYAN</name>
<keyword evidence="1" id="KW-1133">Transmembrane helix</keyword>
<evidence type="ECO:0000313" key="3">
    <source>
        <dbReference type="EMBL" id="PZO11865.1"/>
    </source>
</evidence>
<dbReference type="InterPro" id="IPR036188">
    <property type="entry name" value="FAD/NAD-bd_sf"/>
</dbReference>
<gene>
    <name evidence="3" type="ORF">DCF25_18665</name>
</gene>
<reference evidence="4" key="1">
    <citation type="submission" date="2018-04" db="EMBL/GenBank/DDBJ databases">
        <authorList>
            <person name="Cornet L."/>
        </authorList>
    </citation>
    <scope>NUCLEOTIDE SEQUENCE [LARGE SCALE GENOMIC DNA]</scope>
</reference>
<dbReference type="InterPro" id="IPR052189">
    <property type="entry name" value="L-asp_N-monooxygenase_NS-form"/>
</dbReference>
<comment type="caution">
    <text evidence="3">The sequence shown here is derived from an EMBL/GenBank/DDBJ whole genome shotgun (WGS) entry which is preliminary data.</text>
</comment>
<feature type="domain" description="FAD-dependent urate hydroxylase HpyO/Asp monooxygenase CreE-like FAD/NAD(P)-binding" evidence="2">
    <location>
        <begin position="24"/>
        <end position="228"/>
    </location>
</feature>
<proteinExistence type="predicted"/>